<proteinExistence type="predicted"/>
<organism evidence="1 2">
    <name type="scientific">Microcystis aeruginosa Ma_QC_C_20070703_M131</name>
    <dbReference type="NCBI Taxonomy" id="2486263"/>
    <lineage>
        <taxon>Bacteria</taxon>
        <taxon>Bacillati</taxon>
        <taxon>Cyanobacteriota</taxon>
        <taxon>Cyanophyceae</taxon>
        <taxon>Oscillatoriophycideae</taxon>
        <taxon>Chroococcales</taxon>
        <taxon>Microcystaceae</taxon>
        <taxon>Microcystis</taxon>
    </lineage>
</organism>
<reference evidence="1 2" key="1">
    <citation type="submission" date="2019-01" db="EMBL/GenBank/DDBJ databases">
        <title>Coherence of Microcystis species and biogeography revealed through population genomics.</title>
        <authorList>
            <person name="Perez-Carrascal O.M."/>
            <person name="Terrat Y."/>
            <person name="Giani A."/>
            <person name="Fortin N."/>
            <person name="Tromas N."/>
            <person name="Shapiro B.J."/>
        </authorList>
    </citation>
    <scope>NUCLEOTIDE SEQUENCE [LARGE SCALE GENOMIC DNA]</scope>
    <source>
        <strain evidence="1">Ma_QC_C_20070703_M131</strain>
    </source>
</reference>
<dbReference type="PANTHER" id="PTHR34235:SF3">
    <property type="entry name" value="SLR1203 PROTEIN"/>
    <property type="match status" value="1"/>
</dbReference>
<dbReference type="InterPro" id="IPR002636">
    <property type="entry name" value="DUF29"/>
</dbReference>
<accession>A0A551YHU1</accession>
<evidence type="ECO:0000313" key="2">
    <source>
        <dbReference type="Proteomes" id="UP000316443"/>
    </source>
</evidence>
<name>A0A551YHU1_MICAE</name>
<dbReference type="PANTHER" id="PTHR34235">
    <property type="entry name" value="SLR1203 PROTEIN-RELATED"/>
    <property type="match status" value="1"/>
</dbReference>
<dbReference type="EMBL" id="SFCA01000044">
    <property type="protein sequence ID" value="TRT60521.1"/>
    <property type="molecule type" value="Genomic_DNA"/>
</dbReference>
<dbReference type="Gene3D" id="1.20.1220.20">
    <property type="entry name" value="Uncharcterised protein PF01724"/>
    <property type="match status" value="1"/>
</dbReference>
<gene>
    <name evidence="1" type="ORF">EWV85_03870</name>
</gene>
<dbReference type="Proteomes" id="UP000316443">
    <property type="component" value="Unassembled WGS sequence"/>
</dbReference>
<dbReference type="AlphaFoldDB" id="A0A551YHU1"/>
<comment type="caution">
    <text evidence="1">The sequence shown here is derived from an EMBL/GenBank/DDBJ whole genome shotgun (WGS) entry which is preliminary data.</text>
</comment>
<dbReference type="Pfam" id="PF01724">
    <property type="entry name" value="DUF29"/>
    <property type="match status" value="1"/>
</dbReference>
<protein>
    <submittedName>
        <fullName evidence="1">DUF29 domain-containing protein</fullName>
    </submittedName>
</protein>
<evidence type="ECO:0000313" key="1">
    <source>
        <dbReference type="EMBL" id="TRT60521.1"/>
    </source>
</evidence>
<sequence length="161" mass="19091">MAKIINLESQNKLKILYQADFNLWLEETANFLRQGKLEQLDRENLIEEIEAMGRSEKRALVSLLTRLFEHLLKLTYWTAEQEYNYRHWRGEILNFRKQIKKELQASPSLTPYLSQIQDECYQDAREIVAELSSLPLETFPVQGFGNLEQVLDEQWFPKSPI</sequence>